<keyword evidence="2" id="KW-1185">Reference proteome</keyword>
<protein>
    <submittedName>
        <fullName evidence="1">Uncharacterized protein</fullName>
    </submittedName>
</protein>
<dbReference type="Proteomes" id="UP000322025">
    <property type="component" value="Unassembled WGS sequence"/>
</dbReference>
<sequence>MSEIKFKVSKDGNEKKYIPLIRKMLSRSLSEIRECLSNNGYIDICSLENIEGLQHMNELIEEGDL</sequence>
<accession>A0A5M9HWX1</accession>
<dbReference type="AlphaFoldDB" id="A0A5M9HWX1"/>
<name>A0A5M9HWX1_9FIRM</name>
<organism evidence="1 2">
    <name type="scientific">Mediterraneibacter catenae</name>
    <dbReference type="NCBI Taxonomy" id="2594882"/>
    <lineage>
        <taxon>Bacteria</taxon>
        <taxon>Bacillati</taxon>
        <taxon>Bacillota</taxon>
        <taxon>Clostridia</taxon>
        <taxon>Lachnospirales</taxon>
        <taxon>Lachnospiraceae</taxon>
        <taxon>Mediterraneibacter</taxon>
    </lineage>
</organism>
<evidence type="ECO:0000313" key="1">
    <source>
        <dbReference type="EMBL" id="KAA8501460.1"/>
    </source>
</evidence>
<gene>
    <name evidence="1" type="ORF">FNY66_07580</name>
</gene>
<proteinExistence type="predicted"/>
<reference evidence="1" key="1">
    <citation type="submission" date="2019-07" db="EMBL/GenBank/DDBJ databases">
        <authorList>
            <person name="Wongkuna S."/>
            <person name="Scaria J."/>
        </authorList>
    </citation>
    <scope>NUCLEOTIDE SEQUENCE [LARGE SCALE GENOMIC DNA]</scope>
    <source>
        <strain evidence="1">SW178</strain>
    </source>
</reference>
<dbReference type="RefSeq" id="WP_150310758.1">
    <property type="nucleotide sequence ID" value="NZ_VMSO01000008.1"/>
</dbReference>
<comment type="caution">
    <text evidence="1">The sequence shown here is derived from an EMBL/GenBank/DDBJ whole genome shotgun (WGS) entry which is preliminary data.</text>
</comment>
<dbReference type="OrthoDB" id="2908398at2"/>
<dbReference type="EMBL" id="VMSO01000008">
    <property type="protein sequence ID" value="KAA8501460.1"/>
    <property type="molecule type" value="Genomic_DNA"/>
</dbReference>
<evidence type="ECO:0000313" key="2">
    <source>
        <dbReference type="Proteomes" id="UP000322025"/>
    </source>
</evidence>